<comment type="caution">
    <text evidence="2">The sequence shown here is derived from an EMBL/GenBank/DDBJ whole genome shotgun (WGS) entry which is preliminary data.</text>
</comment>
<evidence type="ECO:0000256" key="1">
    <source>
        <dbReference type="SAM" id="MobiDB-lite"/>
    </source>
</evidence>
<dbReference type="PROSITE" id="PS51808">
    <property type="entry name" value="CHCH"/>
    <property type="match status" value="1"/>
</dbReference>
<dbReference type="OrthoDB" id="3821113at2759"/>
<sequence length="88" mass="9653">MEGNFYVSDVVIDRELKSKYGMAYIKCPNEAKRYGQCVEAGQINRTLQRDSCAKERQALRACVSKQLRSSAAGNTASSAAGIGEENRC</sequence>
<evidence type="ECO:0000313" key="3">
    <source>
        <dbReference type="Proteomes" id="UP000674179"/>
    </source>
</evidence>
<evidence type="ECO:0000313" key="2">
    <source>
        <dbReference type="EMBL" id="KAG5484576.1"/>
    </source>
</evidence>
<gene>
    <name evidence="2" type="ORF">CUR178_07167</name>
</gene>
<accession>A0A836H0B7</accession>
<proteinExistence type="predicted"/>
<keyword evidence="3" id="KW-1185">Reference proteome</keyword>
<organism evidence="2 3">
    <name type="scientific">Leishmania enriettii</name>
    <dbReference type="NCBI Taxonomy" id="5663"/>
    <lineage>
        <taxon>Eukaryota</taxon>
        <taxon>Discoba</taxon>
        <taxon>Euglenozoa</taxon>
        <taxon>Kinetoplastea</taxon>
        <taxon>Metakinetoplastina</taxon>
        <taxon>Trypanosomatida</taxon>
        <taxon>Trypanosomatidae</taxon>
        <taxon>Leishmaniinae</taxon>
        <taxon>Leishmania</taxon>
    </lineage>
</organism>
<feature type="compositionally biased region" description="Low complexity" evidence="1">
    <location>
        <begin position="69"/>
        <end position="88"/>
    </location>
</feature>
<dbReference type="RefSeq" id="XP_067695202.1">
    <property type="nucleotide sequence ID" value="XM_067838816.1"/>
</dbReference>
<feature type="region of interest" description="Disordered" evidence="1">
    <location>
        <begin position="68"/>
        <end position="88"/>
    </location>
</feature>
<reference evidence="2 3" key="1">
    <citation type="submission" date="2021-02" db="EMBL/GenBank/DDBJ databases">
        <title>Leishmania (Mundinia) enrietti genome sequencing and assembly.</title>
        <authorList>
            <person name="Almutairi H."/>
            <person name="Gatherer D."/>
        </authorList>
    </citation>
    <scope>NUCLEOTIDE SEQUENCE [LARGE SCALE GENOMIC DNA]</scope>
    <source>
        <strain evidence="2">CUR178</strain>
    </source>
</reference>
<evidence type="ECO:0008006" key="4">
    <source>
        <dbReference type="Google" id="ProtNLM"/>
    </source>
</evidence>
<name>A0A836H0B7_LEIEN</name>
<dbReference type="EMBL" id="JAFHKP010000009">
    <property type="protein sequence ID" value="KAG5484576.1"/>
    <property type="molecule type" value="Genomic_DNA"/>
</dbReference>
<dbReference type="AlphaFoldDB" id="A0A836H0B7"/>
<dbReference type="KEGG" id="lenr:94174326"/>
<protein>
    <recommendedName>
        <fullName evidence="4">IMS import disulfide relay-system CHCH-CHCH-like Cx9C domain-containing protein</fullName>
    </recommendedName>
</protein>
<dbReference type="GeneID" id="94174326"/>
<dbReference type="Proteomes" id="UP000674179">
    <property type="component" value="Chromosome 9"/>
</dbReference>